<dbReference type="InterPro" id="IPR045079">
    <property type="entry name" value="Oxoprolinase-like"/>
</dbReference>
<dbReference type="Pfam" id="PF01968">
    <property type="entry name" value="Hydantoinase_A"/>
    <property type="match status" value="1"/>
</dbReference>
<dbReference type="GO" id="GO:0017168">
    <property type="term" value="F:5-oxoprolinase (ATP-hydrolyzing) activity"/>
    <property type="evidence" value="ECO:0007669"/>
    <property type="project" value="TreeGrafter"/>
</dbReference>
<feature type="domain" description="Hydantoinase/oxoprolinase N-terminal" evidence="2">
    <location>
        <begin position="5"/>
        <end position="183"/>
    </location>
</feature>
<organism evidence="4 5">
    <name type="scientific">Thalassobaculum fulvum</name>
    <dbReference type="NCBI Taxonomy" id="1633335"/>
    <lineage>
        <taxon>Bacteria</taxon>
        <taxon>Pseudomonadati</taxon>
        <taxon>Pseudomonadota</taxon>
        <taxon>Alphaproteobacteria</taxon>
        <taxon>Rhodospirillales</taxon>
        <taxon>Thalassobaculaceae</taxon>
        <taxon>Thalassobaculum</taxon>
    </lineage>
</organism>
<dbReference type="Pfam" id="PF05378">
    <property type="entry name" value="Hydant_A_N"/>
    <property type="match status" value="1"/>
</dbReference>
<evidence type="ECO:0000313" key="4">
    <source>
        <dbReference type="EMBL" id="GHD56288.1"/>
    </source>
</evidence>
<dbReference type="InterPro" id="IPR008040">
    <property type="entry name" value="Hydant_A_N"/>
</dbReference>
<protein>
    <submittedName>
        <fullName evidence="4">Methylhydantoinase</fullName>
    </submittedName>
</protein>
<comment type="caution">
    <text evidence="4">The sequence shown here is derived from an EMBL/GenBank/DDBJ whole genome shotgun (WGS) entry which is preliminary data.</text>
</comment>
<evidence type="ECO:0000259" key="2">
    <source>
        <dbReference type="Pfam" id="PF05378"/>
    </source>
</evidence>
<keyword evidence="5" id="KW-1185">Reference proteome</keyword>
<dbReference type="InterPro" id="IPR002821">
    <property type="entry name" value="Hydantoinase_A"/>
</dbReference>
<dbReference type="Pfam" id="PF19278">
    <property type="entry name" value="Hydant_A_C"/>
    <property type="match status" value="1"/>
</dbReference>
<feature type="domain" description="Acetophenone carboxylase-like C-terminal" evidence="3">
    <location>
        <begin position="502"/>
        <end position="667"/>
    </location>
</feature>
<dbReference type="RefSeq" id="WP_189992212.1">
    <property type="nucleotide sequence ID" value="NZ_BMZS01000008.1"/>
</dbReference>
<evidence type="ECO:0000259" key="1">
    <source>
        <dbReference type="Pfam" id="PF01968"/>
    </source>
</evidence>
<name>A0A918XV59_9PROT</name>
<dbReference type="PANTHER" id="PTHR11365:SF23">
    <property type="entry name" value="HYPOTHETICAL 5-OXOPROLINASE (EUROFUNG)-RELATED"/>
    <property type="match status" value="1"/>
</dbReference>
<dbReference type="GO" id="GO:0006749">
    <property type="term" value="P:glutathione metabolic process"/>
    <property type="evidence" value="ECO:0007669"/>
    <property type="project" value="TreeGrafter"/>
</dbReference>
<accession>A0A918XV59</accession>
<dbReference type="InterPro" id="IPR049517">
    <property type="entry name" value="ACX-like_C"/>
</dbReference>
<dbReference type="InterPro" id="IPR043129">
    <property type="entry name" value="ATPase_NBD"/>
</dbReference>
<dbReference type="EMBL" id="BMZS01000008">
    <property type="protein sequence ID" value="GHD56288.1"/>
    <property type="molecule type" value="Genomic_DNA"/>
</dbReference>
<dbReference type="PANTHER" id="PTHR11365">
    <property type="entry name" value="5-OXOPROLINASE RELATED"/>
    <property type="match status" value="1"/>
</dbReference>
<evidence type="ECO:0000259" key="3">
    <source>
        <dbReference type="Pfam" id="PF19278"/>
    </source>
</evidence>
<feature type="domain" description="Hydantoinase A/oxoprolinase" evidence="1">
    <location>
        <begin position="204"/>
        <end position="491"/>
    </location>
</feature>
<dbReference type="AlphaFoldDB" id="A0A918XV59"/>
<evidence type="ECO:0000313" key="5">
    <source>
        <dbReference type="Proteomes" id="UP000630353"/>
    </source>
</evidence>
<proteinExistence type="predicted"/>
<sequence length="683" mass="71050">MTSLRVAVDIGGTFTDLQILDEATGVAHAHKVPTTPTDPSEGLITGIREACERLGVGPETVRAILHGTTIATNAVLQRRLPDGALITTAGFTDVLEIGRHVRKHVYANRAEPRALLVPRSRRFGVVERVRADGSVETALDEASVRAAAERVKASGATAVAIAFLHAYANPAHELRAAEIVQQVLPDAFVSCSHQVSPEIREFERTSTTVLNALLMPVVKTYLSKLRARLADAGLAAPVYLVQSNGGVTTPEIAGEQPARLLLSGPSGGARAAEVLAAELAEPNLIAVDMGGTSYDVSIVHDGAIRLVTQGDVDGLPVRLPMIEIRTIGAGGGSIAKVDGTGRLLVGPDSAGAVPGPVCYRRGGEEPTVTDANVALGRIDPGYFLGGAMDLDVDGAKRALAERVAAPLGLEPGPAAEGVVAVATAHMAAAIRLSLFEKGLDPKDFALISFGGAGGLHACDTAAEIGTGRVVFPRDPGTLSAWGMLFGDVVHDLARSRLLKADASAVPVLETALAELRAEAEDLLARDGIDPADRAFPVTLDLRYPGQAYEIGVTLAGVDGLAPDALNAAVAAFHDAHERQYAHAERHIVPEIVTVRMAATGRLTRPGERPFDAAAGGAAKGTRRIRIAGGERDAAVWERAAIGTDVTVDGPAIVEEPHSTLLVPPGWRLVAHPTGALIATCEGL</sequence>
<dbReference type="Gene3D" id="3.30.420.40">
    <property type="match status" value="1"/>
</dbReference>
<dbReference type="Proteomes" id="UP000630353">
    <property type="component" value="Unassembled WGS sequence"/>
</dbReference>
<reference evidence="4" key="1">
    <citation type="journal article" date="2014" name="Int. J. Syst. Evol. Microbiol.">
        <title>Complete genome sequence of Corynebacterium casei LMG S-19264T (=DSM 44701T), isolated from a smear-ripened cheese.</title>
        <authorList>
            <consortium name="US DOE Joint Genome Institute (JGI-PGF)"/>
            <person name="Walter F."/>
            <person name="Albersmeier A."/>
            <person name="Kalinowski J."/>
            <person name="Ruckert C."/>
        </authorList>
    </citation>
    <scope>NUCLEOTIDE SEQUENCE</scope>
    <source>
        <strain evidence="4">KCTC 42651</strain>
    </source>
</reference>
<reference evidence="4" key="2">
    <citation type="submission" date="2020-09" db="EMBL/GenBank/DDBJ databases">
        <authorList>
            <person name="Sun Q."/>
            <person name="Kim S."/>
        </authorList>
    </citation>
    <scope>NUCLEOTIDE SEQUENCE</scope>
    <source>
        <strain evidence="4">KCTC 42651</strain>
    </source>
</reference>
<gene>
    <name evidence="4" type="ORF">GCM10017083_36280</name>
</gene>
<dbReference type="GO" id="GO:0005829">
    <property type="term" value="C:cytosol"/>
    <property type="evidence" value="ECO:0007669"/>
    <property type="project" value="TreeGrafter"/>
</dbReference>
<dbReference type="SUPFAM" id="SSF53067">
    <property type="entry name" value="Actin-like ATPase domain"/>
    <property type="match status" value="1"/>
</dbReference>